<accession>A0ABZ0M2H7</accession>
<organism evidence="2 3">
    <name type="scientific">Streptomyces solicathayae</name>
    <dbReference type="NCBI Taxonomy" id="3081768"/>
    <lineage>
        <taxon>Bacteria</taxon>
        <taxon>Bacillati</taxon>
        <taxon>Actinomycetota</taxon>
        <taxon>Actinomycetes</taxon>
        <taxon>Kitasatosporales</taxon>
        <taxon>Streptomycetaceae</taxon>
        <taxon>Streptomyces</taxon>
    </lineage>
</organism>
<evidence type="ECO:0000313" key="3">
    <source>
        <dbReference type="Proteomes" id="UP001301731"/>
    </source>
</evidence>
<proteinExistence type="predicted"/>
<feature type="region of interest" description="Disordered" evidence="1">
    <location>
        <begin position="1"/>
        <end position="76"/>
    </location>
</feature>
<name>A0ABZ0M2H7_9ACTN</name>
<keyword evidence="3" id="KW-1185">Reference proteome</keyword>
<evidence type="ECO:0000256" key="1">
    <source>
        <dbReference type="SAM" id="MobiDB-lite"/>
    </source>
</evidence>
<gene>
    <name evidence="2" type="ORF">R2D22_32405</name>
</gene>
<sequence length="76" mass="8010">MASSSQAAWSSTLRVSAVAVTRPVATSSTESRRPRVESPSMGALNAILVPSGDSEGHSTRSRTVRTVRAAKSPRTR</sequence>
<dbReference type="EMBL" id="CP137573">
    <property type="protein sequence ID" value="WOX25830.1"/>
    <property type="molecule type" value="Genomic_DNA"/>
</dbReference>
<evidence type="ECO:0000313" key="2">
    <source>
        <dbReference type="EMBL" id="WOX25830.1"/>
    </source>
</evidence>
<dbReference type="RefSeq" id="WP_318108600.1">
    <property type="nucleotide sequence ID" value="NZ_CP137573.1"/>
</dbReference>
<protein>
    <recommendedName>
        <fullName evidence="4">Secreted protein</fullName>
    </recommendedName>
</protein>
<reference evidence="2 3" key="1">
    <citation type="submission" date="2023-10" db="EMBL/GenBank/DDBJ databases">
        <title>The genome sequence of Streptomyces sp. HUAS YS2.</title>
        <authorList>
            <person name="Mo P."/>
        </authorList>
    </citation>
    <scope>NUCLEOTIDE SEQUENCE [LARGE SCALE GENOMIC DNA]</scope>
    <source>
        <strain evidence="2 3">HUAS YS2</strain>
    </source>
</reference>
<evidence type="ECO:0008006" key="4">
    <source>
        <dbReference type="Google" id="ProtNLM"/>
    </source>
</evidence>
<dbReference type="Proteomes" id="UP001301731">
    <property type="component" value="Chromosome"/>
</dbReference>
<feature type="compositionally biased region" description="Polar residues" evidence="1">
    <location>
        <begin position="1"/>
        <end position="14"/>
    </location>
</feature>